<dbReference type="Pfam" id="PF11159">
    <property type="entry name" value="DUF2939"/>
    <property type="match status" value="1"/>
</dbReference>
<dbReference type="AlphaFoldDB" id="A0A6G6IVG8"/>
<protein>
    <submittedName>
        <fullName evidence="3">DUF2939 domain-containing protein</fullName>
    </submittedName>
</protein>
<name>A0A6G6IVG8_PSENT</name>
<dbReference type="EMBL" id="CP049140">
    <property type="protein sequence ID" value="QIE86994.1"/>
    <property type="molecule type" value="Genomic_DNA"/>
</dbReference>
<dbReference type="KEGG" id="pnt:G5B91_01285"/>
<evidence type="ECO:0000313" key="3">
    <source>
        <dbReference type="EMBL" id="QIE86994.1"/>
    </source>
</evidence>
<keyword evidence="1" id="KW-1133">Transmembrane helix</keyword>
<evidence type="ECO:0000313" key="2">
    <source>
        <dbReference type="EMBL" id="QIE84973.1"/>
    </source>
</evidence>
<keyword evidence="1" id="KW-0472">Membrane</keyword>
<dbReference type="Proteomes" id="UP000501063">
    <property type="component" value="Chromosome"/>
</dbReference>
<accession>A0A6G6IVG8</accession>
<keyword evidence="1" id="KW-0812">Transmembrane</keyword>
<proteinExistence type="predicted"/>
<reference evidence="3 4" key="1">
    <citation type="submission" date="2020-02" db="EMBL/GenBank/DDBJ databases">
        <title>Integrative conjugative elements (ICEs) and plasmids drive adaptation of Pseudomonas nitroreducens strain HBP1 to wastewater environment.</title>
        <authorList>
            <person name="Sentchilo V."/>
            <person name="Carraro N."/>
            <person name="Bertelli C."/>
            <person name="van der Meer J.R."/>
        </authorList>
    </citation>
    <scope>NUCLEOTIDE SEQUENCE [LARGE SCALE GENOMIC DNA]</scope>
    <source>
        <strain evidence="3 4">HBP1</strain>
    </source>
</reference>
<feature type="transmembrane region" description="Helical" evidence="1">
    <location>
        <begin position="6"/>
        <end position="25"/>
    </location>
</feature>
<evidence type="ECO:0000256" key="1">
    <source>
        <dbReference type="SAM" id="Phobius"/>
    </source>
</evidence>
<evidence type="ECO:0000313" key="4">
    <source>
        <dbReference type="Proteomes" id="UP000501063"/>
    </source>
</evidence>
<sequence length="170" mass="18701">MLVAIILGVFVGYLIVSPYIVVYQIRSAAKTKDADKLAEYVDFSSVRQSLKDQMNIRLIRLVEKEKNNPFSAMGAAIGGAMVERMVDGFVTPTGLIALMKGDRPKAGNAGEASPPATSSGDAFAGEMTYEGFDKFVVTVKGKNEEPFRFILRRHIFSWRLAELILPPDKP</sequence>
<dbReference type="KEGG" id="pnt:G5B91_12245"/>
<dbReference type="EMBL" id="CP049140">
    <property type="protein sequence ID" value="QIE84973.1"/>
    <property type="molecule type" value="Genomic_DNA"/>
</dbReference>
<gene>
    <name evidence="2" type="ORF">G5B91_01285</name>
    <name evidence="3" type="ORF">G5B91_12245</name>
</gene>
<organism evidence="3 4">
    <name type="scientific">Pseudomonas nitroreducens</name>
    <dbReference type="NCBI Taxonomy" id="46680"/>
    <lineage>
        <taxon>Bacteria</taxon>
        <taxon>Pseudomonadati</taxon>
        <taxon>Pseudomonadota</taxon>
        <taxon>Gammaproteobacteria</taxon>
        <taxon>Pseudomonadales</taxon>
        <taxon>Pseudomonadaceae</taxon>
        <taxon>Pseudomonas</taxon>
    </lineage>
</organism>
<dbReference type="InterPro" id="IPR021330">
    <property type="entry name" value="DUF2939"/>
</dbReference>
<dbReference type="RefSeq" id="WP_052239123.1">
    <property type="nucleotide sequence ID" value="NZ_CP049140.1"/>
</dbReference>